<dbReference type="PROSITE" id="PS00523">
    <property type="entry name" value="SULFATASE_1"/>
    <property type="match status" value="1"/>
</dbReference>
<feature type="domain" description="Sulfatase N-terminal" evidence="3">
    <location>
        <begin position="36"/>
        <end position="311"/>
    </location>
</feature>
<dbReference type="AlphaFoldDB" id="A0A3A1NBY2"/>
<evidence type="ECO:0000313" key="4">
    <source>
        <dbReference type="EMBL" id="RIV35706.1"/>
    </source>
</evidence>
<dbReference type="OrthoDB" id="9789742at2"/>
<dbReference type="PANTHER" id="PTHR43751">
    <property type="entry name" value="SULFATASE"/>
    <property type="match status" value="1"/>
</dbReference>
<proteinExistence type="inferred from homology"/>
<evidence type="ECO:0000256" key="2">
    <source>
        <dbReference type="ARBA" id="ARBA00022801"/>
    </source>
</evidence>
<gene>
    <name evidence="4" type="ORF">D2V08_03535</name>
</gene>
<comment type="similarity">
    <text evidence="1">Belongs to the sulfatase family.</text>
</comment>
<evidence type="ECO:0000313" key="5">
    <source>
        <dbReference type="Proteomes" id="UP000266067"/>
    </source>
</evidence>
<dbReference type="CDD" id="cd16027">
    <property type="entry name" value="SGSH"/>
    <property type="match status" value="1"/>
</dbReference>
<dbReference type="InterPro" id="IPR052701">
    <property type="entry name" value="GAG_Ulvan_Degrading_Sulfatases"/>
</dbReference>
<dbReference type="EMBL" id="QXFH01000069">
    <property type="protein sequence ID" value="RIV35706.1"/>
    <property type="molecule type" value="Genomic_DNA"/>
</dbReference>
<keyword evidence="2" id="KW-0378">Hydrolase</keyword>
<comment type="caution">
    <text evidence="4">The sequence shown here is derived from an EMBL/GenBank/DDBJ whole genome shotgun (WGS) entry which is preliminary data.</text>
</comment>
<dbReference type="GO" id="GO:0016787">
    <property type="term" value="F:hydrolase activity"/>
    <property type="evidence" value="ECO:0007669"/>
    <property type="project" value="UniProtKB-KW"/>
</dbReference>
<sequence length="575" mass="65383">MNSFLYQKTILTKTKLSVLVIMFFAPLSIVISQNQPNIVWVVCEDISPYIGAYGDATVRTPNIDALAQEGVRFTRVYTTAGVCAPSRSSIITGMNQISIGTSHMRTKNRPSLMPEGVPSHSAVLPKNVKAFPEYLRKVGYYTTNNAKEDYQFEEPVTVWDESSVAASYQNRAPGQPFYSVFNFAISHESQIISPPDSLHHQPDEMVLPLYYENTAQMRHDKAALYTRIEQMDSDVGELITQLKEDGVYDSSYVIFYSDHGGNLPWMKREVLERGLHIPFIVKYPNGTNAGTVNNDLISSIDFAPSMLSIAGAEIPGYLQGKAFLGPGKSQEKNRYVFAGRDRMADKYDRVRSVSDGTFRYVYNFHPEVSKYQDLAYRKQMASMQEIIEMRDAGTITNPYLLDWFKTPKPQEELYYTAKDPDEVHNLANEPSYWKKKEELKQVLFEWLEAVGDMGEIPEKEMVVEQWWNGKNEPPLTKNPKIKKNREGVALSCDTEGASIGYRIFDGSPADTTITRPIHTWGFYWLFRDGDKKTIEVPKPWSVYAGGTIPLKKGQTIQVNAHRIGYRPNETTYKFN</sequence>
<dbReference type="SUPFAM" id="SSF53649">
    <property type="entry name" value="Alkaline phosphatase-like"/>
    <property type="match status" value="1"/>
</dbReference>
<dbReference type="RefSeq" id="WP_119606722.1">
    <property type="nucleotide sequence ID" value="NZ_QXFH01000069.1"/>
</dbReference>
<name>A0A3A1NBY2_9FLAO</name>
<dbReference type="Gene3D" id="3.40.720.10">
    <property type="entry name" value="Alkaline Phosphatase, subunit A"/>
    <property type="match status" value="1"/>
</dbReference>
<dbReference type="InterPro" id="IPR000917">
    <property type="entry name" value="Sulfatase_N"/>
</dbReference>
<dbReference type="InterPro" id="IPR024607">
    <property type="entry name" value="Sulfatase_CS"/>
</dbReference>
<dbReference type="PANTHER" id="PTHR43751:SF1">
    <property type="entry name" value="SULFATASE ATSG-RELATED"/>
    <property type="match status" value="1"/>
</dbReference>
<dbReference type="InterPro" id="IPR017850">
    <property type="entry name" value="Alkaline_phosphatase_core_sf"/>
</dbReference>
<keyword evidence="5" id="KW-1185">Reference proteome</keyword>
<reference evidence="4 5" key="1">
    <citation type="submission" date="2018-08" db="EMBL/GenBank/DDBJ databases">
        <title>Proposal of Muricauda 72 sp.nov. and Muricauda NH166 sp.nov., isolated from seawater.</title>
        <authorList>
            <person name="Cheng H."/>
            <person name="Wu Y.-H."/>
            <person name="Guo L.-L."/>
            <person name="Xu X.-W."/>
        </authorList>
    </citation>
    <scope>NUCLEOTIDE SEQUENCE [LARGE SCALE GENOMIC DNA]</scope>
    <source>
        <strain evidence="4 5">KCTC 22173</strain>
    </source>
</reference>
<dbReference type="Pfam" id="PF00884">
    <property type="entry name" value="Sulfatase"/>
    <property type="match status" value="1"/>
</dbReference>
<organism evidence="4 5">
    <name type="scientific">Flagellimonas lutimaris</name>
    <dbReference type="NCBI Taxonomy" id="475082"/>
    <lineage>
        <taxon>Bacteria</taxon>
        <taxon>Pseudomonadati</taxon>
        <taxon>Bacteroidota</taxon>
        <taxon>Flavobacteriia</taxon>
        <taxon>Flavobacteriales</taxon>
        <taxon>Flavobacteriaceae</taxon>
        <taxon>Flagellimonas</taxon>
    </lineage>
</organism>
<evidence type="ECO:0000259" key="3">
    <source>
        <dbReference type="Pfam" id="PF00884"/>
    </source>
</evidence>
<dbReference type="Proteomes" id="UP000266067">
    <property type="component" value="Unassembled WGS sequence"/>
</dbReference>
<protein>
    <submittedName>
        <fullName evidence="4">Sulfatase</fullName>
    </submittedName>
</protein>
<accession>A0A3A1NBY2</accession>
<evidence type="ECO:0000256" key="1">
    <source>
        <dbReference type="ARBA" id="ARBA00008779"/>
    </source>
</evidence>